<dbReference type="PANTHER" id="PTHR10464">
    <property type="entry name" value="UREA TRANSPORTER"/>
    <property type="match status" value="1"/>
</dbReference>
<reference evidence="8 9" key="1">
    <citation type="submission" date="2019-10" db="EMBL/GenBank/DDBJ databases">
        <title>Two novel species isolated from a subtropical stream in China.</title>
        <authorList>
            <person name="Lu H."/>
        </authorList>
    </citation>
    <scope>NUCLEOTIDE SEQUENCE [LARGE SCALE GENOMIC DNA]</scope>
    <source>
        <strain evidence="8 9">FT29W</strain>
    </source>
</reference>
<dbReference type="RefSeq" id="WP_152836253.1">
    <property type="nucleotide sequence ID" value="NZ_WHUG01000001.1"/>
</dbReference>
<name>A0A6A7MVD8_9BURK</name>
<dbReference type="InterPro" id="IPR029020">
    <property type="entry name" value="Ammonium/urea_transptr"/>
</dbReference>
<keyword evidence="4 7" id="KW-0812">Transmembrane</keyword>
<dbReference type="GO" id="GO:0005886">
    <property type="term" value="C:plasma membrane"/>
    <property type="evidence" value="ECO:0007669"/>
    <property type="project" value="UniProtKB-SubCell"/>
</dbReference>
<keyword evidence="3" id="KW-1003">Cell membrane</keyword>
<feature type="transmembrane region" description="Helical" evidence="7">
    <location>
        <begin position="129"/>
        <end position="149"/>
    </location>
</feature>
<evidence type="ECO:0000256" key="4">
    <source>
        <dbReference type="ARBA" id="ARBA00022692"/>
    </source>
</evidence>
<dbReference type="AlphaFoldDB" id="A0A6A7MVD8"/>
<comment type="similarity">
    <text evidence="2">Belongs to the urea transporter family.</text>
</comment>
<dbReference type="EMBL" id="WHUG01000001">
    <property type="protein sequence ID" value="MQA36895.1"/>
    <property type="molecule type" value="Genomic_DNA"/>
</dbReference>
<dbReference type="Proteomes" id="UP000440498">
    <property type="component" value="Unassembled WGS sequence"/>
</dbReference>
<evidence type="ECO:0000256" key="3">
    <source>
        <dbReference type="ARBA" id="ARBA00022475"/>
    </source>
</evidence>
<proteinExistence type="inferred from homology"/>
<dbReference type="GO" id="GO:0015204">
    <property type="term" value="F:urea transmembrane transporter activity"/>
    <property type="evidence" value="ECO:0007669"/>
    <property type="project" value="InterPro"/>
</dbReference>
<organism evidence="8 9">
    <name type="scientific">Rugamonas aquatica</name>
    <dbReference type="NCBI Taxonomy" id="2743357"/>
    <lineage>
        <taxon>Bacteria</taxon>
        <taxon>Pseudomonadati</taxon>
        <taxon>Pseudomonadota</taxon>
        <taxon>Betaproteobacteria</taxon>
        <taxon>Burkholderiales</taxon>
        <taxon>Oxalobacteraceae</taxon>
        <taxon>Telluria group</taxon>
        <taxon>Rugamonas</taxon>
    </lineage>
</organism>
<accession>A0A6A7MVD8</accession>
<feature type="transmembrane region" description="Helical" evidence="7">
    <location>
        <begin position="222"/>
        <end position="240"/>
    </location>
</feature>
<comment type="subcellular location">
    <subcellularLocation>
        <location evidence="1">Cell membrane</location>
        <topology evidence="1">Multi-pass membrane protein</topology>
    </subcellularLocation>
</comment>
<keyword evidence="5 7" id="KW-1133">Transmembrane helix</keyword>
<comment type="caution">
    <text evidence="8">The sequence shown here is derived from an EMBL/GenBank/DDBJ whole genome shotgun (WGS) entry which is preliminary data.</text>
</comment>
<evidence type="ECO:0000313" key="8">
    <source>
        <dbReference type="EMBL" id="MQA36895.1"/>
    </source>
</evidence>
<protein>
    <recommendedName>
        <fullName evidence="10">Urea transporter</fullName>
    </recommendedName>
</protein>
<evidence type="ECO:0000256" key="7">
    <source>
        <dbReference type="SAM" id="Phobius"/>
    </source>
</evidence>
<keyword evidence="6 7" id="KW-0472">Membrane</keyword>
<feature type="transmembrane region" description="Helical" evidence="7">
    <location>
        <begin position="36"/>
        <end position="65"/>
    </location>
</feature>
<evidence type="ECO:0008006" key="10">
    <source>
        <dbReference type="Google" id="ProtNLM"/>
    </source>
</evidence>
<evidence type="ECO:0000256" key="6">
    <source>
        <dbReference type="ARBA" id="ARBA00023136"/>
    </source>
</evidence>
<evidence type="ECO:0000256" key="5">
    <source>
        <dbReference type="ARBA" id="ARBA00022989"/>
    </source>
</evidence>
<sequence>MILSSVPRVAVPLVLQRQLTAIGQIYFQDSPIFGTVLLLCLYLSGPVLALGCVLGVSSATLAAWALKLPQEHRDNGLYSYNGALAGIGLCASYQLGGALLLWIAAAGALTAVLTYAAERARIPPLTLPFVLMMWLAGALGAGSGLQGLAPPVGACGTGVVNYLFCSMGQAAFIGVAPLGMLLWAAMARRRWHMAMWGLSGAALSWLAIALAGQLWPGSGIEAHAAGAGINGTLAMLALSASQTRWPLRFAGAALSIALSVGLGDAGLAYFTLPFILATWLARCR</sequence>
<dbReference type="Pfam" id="PF03253">
    <property type="entry name" value="UT"/>
    <property type="match status" value="1"/>
</dbReference>
<gene>
    <name evidence="8" type="ORF">GEV02_01925</name>
</gene>
<keyword evidence="9" id="KW-1185">Reference proteome</keyword>
<feature type="transmembrane region" description="Helical" evidence="7">
    <location>
        <begin position="196"/>
        <end position="216"/>
    </location>
</feature>
<dbReference type="Gene3D" id="1.10.3430.10">
    <property type="entry name" value="Ammonium transporter AmtB like domains"/>
    <property type="match status" value="1"/>
</dbReference>
<evidence type="ECO:0000256" key="1">
    <source>
        <dbReference type="ARBA" id="ARBA00004651"/>
    </source>
</evidence>
<feature type="transmembrane region" description="Helical" evidence="7">
    <location>
        <begin position="161"/>
        <end position="184"/>
    </location>
</feature>
<evidence type="ECO:0000256" key="2">
    <source>
        <dbReference type="ARBA" id="ARBA00005914"/>
    </source>
</evidence>
<feature type="transmembrane region" description="Helical" evidence="7">
    <location>
        <begin position="252"/>
        <end position="281"/>
    </location>
</feature>
<feature type="transmembrane region" description="Helical" evidence="7">
    <location>
        <begin position="100"/>
        <end position="117"/>
    </location>
</feature>
<dbReference type="PANTHER" id="PTHR10464:SF4">
    <property type="entry name" value="UREA TRANSPORTER"/>
    <property type="match status" value="1"/>
</dbReference>
<dbReference type="InterPro" id="IPR004937">
    <property type="entry name" value="Urea_transporter"/>
</dbReference>
<evidence type="ECO:0000313" key="9">
    <source>
        <dbReference type="Proteomes" id="UP000440498"/>
    </source>
</evidence>